<evidence type="ECO:0000313" key="3">
    <source>
        <dbReference type="EMBL" id="ADN18080.1"/>
    </source>
</evidence>
<keyword evidence="2" id="KW-0812">Transmembrane</keyword>
<evidence type="ECO:0000313" key="4">
    <source>
        <dbReference type="Proteomes" id="UP000008206"/>
    </source>
</evidence>
<protein>
    <submittedName>
        <fullName evidence="3">Uncharacterized protein</fullName>
    </submittedName>
</protein>
<gene>
    <name evidence="3" type="ordered locus">Cyan7822_6280</name>
</gene>
<feature type="compositionally biased region" description="Polar residues" evidence="1">
    <location>
        <begin position="100"/>
        <end position="110"/>
    </location>
</feature>
<dbReference type="RefSeq" id="WP_013334828.1">
    <property type="nucleotide sequence ID" value="NC_014534.1"/>
</dbReference>
<feature type="compositionally biased region" description="Pro residues" evidence="1">
    <location>
        <begin position="171"/>
        <end position="185"/>
    </location>
</feature>
<feature type="region of interest" description="Disordered" evidence="1">
    <location>
        <begin position="100"/>
        <end position="121"/>
    </location>
</feature>
<keyword evidence="3" id="KW-0614">Plasmid</keyword>
<dbReference type="OrthoDB" id="508213at2"/>
<geneLocation type="plasmid" evidence="3 4">
    <name>Cy782202</name>
</geneLocation>
<evidence type="ECO:0000256" key="2">
    <source>
        <dbReference type="SAM" id="Phobius"/>
    </source>
</evidence>
<dbReference type="KEGG" id="cyj:Cyan7822_6280"/>
<accession>E0UMA0</accession>
<keyword evidence="2" id="KW-1133">Transmembrane helix</keyword>
<proteinExistence type="predicted"/>
<dbReference type="EMBL" id="CP002200">
    <property type="protein sequence ID" value="ADN18080.1"/>
    <property type="molecule type" value="Genomic_DNA"/>
</dbReference>
<dbReference type="HOGENOM" id="CLU_489769_0_0_3"/>
<feature type="compositionally biased region" description="Basic and acidic residues" evidence="1">
    <location>
        <begin position="232"/>
        <end position="243"/>
    </location>
</feature>
<keyword evidence="2" id="KW-0472">Membrane</keyword>
<sequence>MSYFSSIEIEEEKDLEANISPDSEENTLTPLEQEKILNELSDPISIVSSHPEELDLSSIEEDSSSTKNPWLRIVILTLISGLGVGFIILILMLFNGSKPLNQSASTSSQQEKVDPVAEAQQQAEQRQARLILLGEKVGGTVPVQDASGEPSTIVKAKSTAHSSQRPVSTTSPPPPRVSETPPPPTYRSVRTVSTPPPRVSETVFSPSSSYRPLTYNPPPSSVRQNVSPHNSKKPEDPTASRETLSKRGWSGFAENNQNQSNQILAQSPQPDESLGATLDDIPVIRLGEPDNGEITWQYYAHQKSPTALKSNSKLIAAGTEGSGELVPPKAALKDSNFNNFNTSPTVYPVGTQLVGQLEMPIVVFEGSNVPFTIKLTQNLTGNNGRIVLAKGTILTAQVTGVASNGLMSANVTSISYIKNGKPVTQPIPSNYLLVLSKSGQPLQAKVVDPRNGEIARQDLILGILGAADRGFEIINQPKTQTQIVQSGYGFSSSSSSSSRDNNVPAGLAQGFFGTLKDRWENRLQQSSSTNVNNKPVFVVRAKTEVRIFLNAVLEIN</sequence>
<keyword evidence="4" id="KW-1185">Reference proteome</keyword>
<name>E0UMA0_GLOV7</name>
<reference evidence="4" key="1">
    <citation type="journal article" date="2011" name="MBio">
        <title>Novel metabolic attributes of the genus Cyanothece, comprising a group of unicellular nitrogen-fixing Cyanobacteria.</title>
        <authorList>
            <person name="Bandyopadhyay A."/>
            <person name="Elvitigala T."/>
            <person name="Welsh E."/>
            <person name="Stockel J."/>
            <person name="Liberton M."/>
            <person name="Min H."/>
            <person name="Sherman L.A."/>
            <person name="Pakrasi H.B."/>
        </authorList>
    </citation>
    <scope>NUCLEOTIDE SEQUENCE [LARGE SCALE GENOMIC DNA]</scope>
    <source>
        <strain evidence="4">PCC 7822</strain>
        <plasmid evidence="4">Cy782202</plasmid>
    </source>
</reference>
<dbReference type="Proteomes" id="UP000008206">
    <property type="component" value="Plasmid Cy782202"/>
</dbReference>
<feature type="region of interest" description="Disordered" evidence="1">
    <location>
        <begin position="140"/>
        <end position="243"/>
    </location>
</feature>
<dbReference type="AlphaFoldDB" id="E0UMA0"/>
<feature type="compositionally biased region" description="Polar residues" evidence="1">
    <location>
        <begin position="202"/>
        <end position="211"/>
    </location>
</feature>
<feature type="transmembrane region" description="Helical" evidence="2">
    <location>
        <begin position="73"/>
        <end position="94"/>
    </location>
</feature>
<organism evidence="3 4">
    <name type="scientific">Gloeothece verrucosa (strain PCC 7822)</name>
    <name type="common">Cyanothece sp. (strain PCC 7822)</name>
    <dbReference type="NCBI Taxonomy" id="497965"/>
    <lineage>
        <taxon>Bacteria</taxon>
        <taxon>Bacillati</taxon>
        <taxon>Cyanobacteriota</taxon>
        <taxon>Cyanophyceae</taxon>
        <taxon>Oscillatoriophycideae</taxon>
        <taxon>Chroococcales</taxon>
        <taxon>Aphanothecaceae</taxon>
        <taxon>Gloeothece</taxon>
        <taxon>Gloeothece verrucosa</taxon>
    </lineage>
</organism>
<evidence type="ECO:0000256" key="1">
    <source>
        <dbReference type="SAM" id="MobiDB-lite"/>
    </source>
</evidence>